<dbReference type="Pfam" id="PF05368">
    <property type="entry name" value="NmrA"/>
    <property type="match status" value="1"/>
</dbReference>
<evidence type="ECO:0000256" key="2">
    <source>
        <dbReference type="ARBA" id="ARBA00022692"/>
    </source>
</evidence>
<dbReference type="InterPro" id="IPR038665">
    <property type="entry name" value="Voltage-dep_anion_channel_sf"/>
</dbReference>
<feature type="transmembrane region" description="Helical" evidence="5">
    <location>
        <begin position="120"/>
        <end position="141"/>
    </location>
</feature>
<feature type="domain" description="NmrA-like" evidence="6">
    <location>
        <begin position="407"/>
        <end position="650"/>
    </location>
</feature>
<feature type="transmembrane region" description="Helical" evidence="5">
    <location>
        <begin position="299"/>
        <end position="323"/>
    </location>
</feature>
<protein>
    <recommendedName>
        <fullName evidence="6">NmrA-like domain-containing protein</fullName>
    </recommendedName>
</protein>
<proteinExistence type="predicted"/>
<dbReference type="InterPro" id="IPR008030">
    <property type="entry name" value="NmrA-like"/>
</dbReference>
<organism evidence="7 8">
    <name type="scientific">Clonostachys solani</name>
    <dbReference type="NCBI Taxonomy" id="160281"/>
    <lineage>
        <taxon>Eukaryota</taxon>
        <taxon>Fungi</taxon>
        <taxon>Dikarya</taxon>
        <taxon>Ascomycota</taxon>
        <taxon>Pezizomycotina</taxon>
        <taxon>Sordariomycetes</taxon>
        <taxon>Hypocreomycetidae</taxon>
        <taxon>Hypocreales</taxon>
        <taxon>Bionectriaceae</taxon>
        <taxon>Clonostachys</taxon>
    </lineage>
</organism>
<dbReference type="PANTHER" id="PTHR31162:SF0">
    <property type="entry name" value="MALIC ACID TRANSPORT PROTEIN"/>
    <property type="match status" value="1"/>
</dbReference>
<feature type="transmembrane region" description="Helical" evidence="5">
    <location>
        <begin position="257"/>
        <end position="279"/>
    </location>
</feature>
<dbReference type="InterPro" id="IPR004695">
    <property type="entry name" value="SLAC1/Mae1/Ssu1/TehA"/>
</dbReference>
<evidence type="ECO:0000256" key="5">
    <source>
        <dbReference type="SAM" id="Phobius"/>
    </source>
</evidence>
<dbReference type="GO" id="GO:0015140">
    <property type="term" value="F:malate transmembrane transporter activity"/>
    <property type="evidence" value="ECO:0007669"/>
    <property type="project" value="InterPro"/>
</dbReference>
<feature type="transmembrane region" description="Helical" evidence="5">
    <location>
        <begin position="78"/>
        <end position="100"/>
    </location>
</feature>
<gene>
    <name evidence="7" type="ORF">CSOL1703_00012720</name>
</gene>
<comment type="caution">
    <text evidence="7">The sequence shown here is derived from an EMBL/GenBank/DDBJ whole genome shotgun (WGS) entry which is preliminary data.</text>
</comment>
<dbReference type="EMBL" id="CABFOC020000015">
    <property type="protein sequence ID" value="CAH0046488.1"/>
    <property type="molecule type" value="Genomic_DNA"/>
</dbReference>
<evidence type="ECO:0000256" key="3">
    <source>
        <dbReference type="ARBA" id="ARBA00022989"/>
    </source>
</evidence>
<evidence type="ECO:0000256" key="1">
    <source>
        <dbReference type="ARBA" id="ARBA00004141"/>
    </source>
</evidence>
<dbReference type="GO" id="GO:0016020">
    <property type="term" value="C:membrane"/>
    <property type="evidence" value="ECO:0007669"/>
    <property type="project" value="UniProtKB-SubCell"/>
</dbReference>
<feature type="transmembrane region" description="Helical" evidence="5">
    <location>
        <begin position="187"/>
        <end position="207"/>
    </location>
</feature>
<evidence type="ECO:0000259" key="6">
    <source>
        <dbReference type="Pfam" id="PF05368"/>
    </source>
</evidence>
<name>A0A9N9YZV4_9HYPO</name>
<dbReference type="SUPFAM" id="SSF51735">
    <property type="entry name" value="NAD(P)-binding Rossmann-fold domains"/>
    <property type="match status" value="1"/>
</dbReference>
<feature type="transmembrane region" description="Helical" evidence="5">
    <location>
        <begin position="49"/>
        <end position="66"/>
    </location>
</feature>
<dbReference type="Gene3D" id="3.40.50.720">
    <property type="entry name" value="NAD(P)-binding Rossmann-like Domain"/>
    <property type="match status" value="1"/>
</dbReference>
<dbReference type="CDD" id="cd09317">
    <property type="entry name" value="TDT_Mae1_like"/>
    <property type="match status" value="1"/>
</dbReference>
<evidence type="ECO:0000313" key="8">
    <source>
        <dbReference type="Proteomes" id="UP000775872"/>
    </source>
</evidence>
<feature type="transmembrane region" description="Helical" evidence="5">
    <location>
        <begin position="147"/>
        <end position="175"/>
    </location>
</feature>
<dbReference type="InterPro" id="IPR030185">
    <property type="entry name" value="Mae1"/>
</dbReference>
<feature type="transmembrane region" description="Helical" evidence="5">
    <location>
        <begin position="362"/>
        <end position="384"/>
    </location>
</feature>
<feature type="transmembrane region" description="Helical" evidence="5">
    <location>
        <begin position="335"/>
        <end position="356"/>
    </location>
</feature>
<dbReference type="OrthoDB" id="2901184at2759"/>
<dbReference type="Proteomes" id="UP000775872">
    <property type="component" value="Unassembled WGS sequence"/>
</dbReference>
<feature type="transmembrane region" description="Helical" evidence="5">
    <location>
        <begin position="227"/>
        <end position="245"/>
    </location>
</feature>
<reference evidence="8" key="1">
    <citation type="submission" date="2019-06" db="EMBL/GenBank/DDBJ databases">
        <authorList>
            <person name="Broberg M."/>
        </authorList>
    </citation>
    <scope>NUCLEOTIDE SEQUENCE [LARGE SCALE GENOMIC DNA]</scope>
</reference>
<keyword evidence="8" id="KW-1185">Reference proteome</keyword>
<dbReference type="Gene3D" id="1.50.10.150">
    <property type="entry name" value="Voltage-dependent anion channel"/>
    <property type="match status" value="1"/>
</dbReference>
<dbReference type="AlphaFoldDB" id="A0A9N9YZV4"/>
<comment type="subcellular location">
    <subcellularLocation>
        <location evidence="1">Membrane</location>
        <topology evidence="1">Multi-pass membrane protein</topology>
    </subcellularLocation>
</comment>
<evidence type="ECO:0000313" key="7">
    <source>
        <dbReference type="EMBL" id="CAH0046488.1"/>
    </source>
</evidence>
<accession>A0A9N9YZV4</accession>
<keyword evidence="4 5" id="KW-0472">Membrane</keyword>
<keyword evidence="2 5" id="KW-0812">Transmembrane</keyword>
<keyword evidence="3 5" id="KW-1133">Transmembrane helix</keyword>
<dbReference type="Pfam" id="PF03595">
    <property type="entry name" value="SLAC1"/>
    <property type="match status" value="1"/>
</dbReference>
<evidence type="ECO:0000256" key="4">
    <source>
        <dbReference type="ARBA" id="ARBA00023136"/>
    </source>
</evidence>
<dbReference type="InterPro" id="IPR036291">
    <property type="entry name" value="NAD(P)-bd_dom_sf"/>
</dbReference>
<reference evidence="7 8" key="2">
    <citation type="submission" date="2021-10" db="EMBL/GenBank/DDBJ databases">
        <authorList>
            <person name="Piombo E."/>
        </authorList>
    </citation>
    <scope>NUCLEOTIDE SEQUENCE [LARGE SCALE GENOMIC DNA]</scope>
</reference>
<dbReference type="PANTHER" id="PTHR31162">
    <property type="entry name" value="MALIC ACID TRANSPORT PROTEIN-RELATED"/>
    <property type="match status" value="1"/>
</dbReference>
<sequence>MFLAPSPSPSPPKRDNWEDGHVHNSMVHLGQFIDASSWLPIGQRLQHMTWAWFTTTMSTGGLALLFHTTPHRFTGLDIIGRIVYIFNLVLFVLITASMGYRFAVKPKALKHSLTHPTESLFFPAFLLSFATILTNAAAYGVPNSGPWLATAIYVLFWVYAGLSTISAIVQFFILFRGESLSVHSMTPAWILPIFPVMLVGTLAASISPTQSPERRIAMLVAGVTYQGLGWTVACLVYPLYLGRLMQDGLPAPAMRPAMFMAVGPAGFTTVAIIGMARAIPTGYGYFGQHPMAQEVLSIMATWVGIWIWCIGFWFFAISLISVVESALKKQLRFSLSWWAFVFPNVGLTVATAQIGQELGSEAIQWVASAMTILIVVMYFIVAYAQVVAVKKKAILWPKDHTSMATAFLITGATGRQGGSAARILLERGMTVHALVRKRDSAAAQQLESLGAVIFEGDFNNVAAIQEASKGVSGIFLNLWPTQDPADQARQAKAFIDAAKADGAAIVASTAFLATRSDIWGDVDGLKQYYAGKVGVENALREAKLASYTILRPALLMHNYLMPDSKYHFPELFSEGVVAHAYGPGRRMAHLDAADVGKFAAEALLQPARFNGHEIELGFQNLTQEEIGEALSGVSGRTVKVYRWTEDEIKEKRGRIVTLPWQLLANEHDLSVDGEKLQSEYGVTLTPFSEFLLREKTKVMESLPSA</sequence>